<evidence type="ECO:0000256" key="2">
    <source>
        <dbReference type="ARBA" id="ARBA00022448"/>
    </source>
</evidence>
<feature type="domain" description="ABC transporter" evidence="11">
    <location>
        <begin position="373"/>
        <end position="611"/>
    </location>
</feature>
<evidence type="ECO:0000259" key="11">
    <source>
        <dbReference type="PROSITE" id="PS50893"/>
    </source>
</evidence>
<dbReference type="Gene3D" id="1.20.1560.10">
    <property type="entry name" value="ABC transporter type 1, transmembrane domain"/>
    <property type="match status" value="1"/>
</dbReference>
<dbReference type="PANTHER" id="PTHR43394">
    <property type="entry name" value="ATP-DEPENDENT PERMEASE MDL1, MITOCHONDRIAL"/>
    <property type="match status" value="1"/>
</dbReference>
<keyword evidence="5" id="KW-0547">Nucleotide-binding</keyword>
<feature type="compositionally biased region" description="Low complexity" evidence="9">
    <location>
        <begin position="354"/>
        <end position="365"/>
    </location>
</feature>
<dbReference type="GO" id="GO:0016887">
    <property type="term" value="F:ATP hydrolysis activity"/>
    <property type="evidence" value="ECO:0007669"/>
    <property type="project" value="InterPro"/>
</dbReference>
<keyword evidence="3" id="KW-1003">Cell membrane</keyword>
<evidence type="ECO:0000313" key="14">
    <source>
        <dbReference type="Proteomes" id="UP000317638"/>
    </source>
</evidence>
<dbReference type="Proteomes" id="UP000317638">
    <property type="component" value="Unassembled WGS sequence"/>
</dbReference>
<dbReference type="InterPro" id="IPR036640">
    <property type="entry name" value="ABC1_TM_sf"/>
</dbReference>
<dbReference type="GO" id="GO:0005886">
    <property type="term" value="C:plasma membrane"/>
    <property type="evidence" value="ECO:0007669"/>
    <property type="project" value="UniProtKB-SubCell"/>
</dbReference>
<dbReference type="InterPro" id="IPR039421">
    <property type="entry name" value="Type_1_exporter"/>
</dbReference>
<gene>
    <name evidence="13" type="ORF">FOJ82_13755</name>
</gene>
<proteinExistence type="predicted"/>
<feature type="transmembrane region" description="Helical" evidence="10">
    <location>
        <begin position="87"/>
        <end position="107"/>
    </location>
</feature>
<name>A0A553JWS2_9ACTN</name>
<dbReference type="SUPFAM" id="SSF90123">
    <property type="entry name" value="ABC transporter transmembrane region"/>
    <property type="match status" value="1"/>
</dbReference>
<dbReference type="AlphaFoldDB" id="A0A553JWS2"/>
<feature type="region of interest" description="Disordered" evidence="9">
    <location>
        <begin position="349"/>
        <end position="368"/>
    </location>
</feature>
<dbReference type="OrthoDB" id="9806127at2"/>
<dbReference type="InterPro" id="IPR003593">
    <property type="entry name" value="AAA+_ATPase"/>
</dbReference>
<comment type="caution">
    <text evidence="13">The sequence shown here is derived from an EMBL/GenBank/DDBJ whole genome shotgun (WGS) entry which is preliminary data.</text>
</comment>
<evidence type="ECO:0000256" key="4">
    <source>
        <dbReference type="ARBA" id="ARBA00022692"/>
    </source>
</evidence>
<accession>A0A553JWS2</accession>
<keyword evidence="4 10" id="KW-0812">Transmembrane</keyword>
<dbReference type="SUPFAM" id="SSF52540">
    <property type="entry name" value="P-loop containing nucleoside triphosphate hydrolases"/>
    <property type="match status" value="1"/>
</dbReference>
<keyword evidence="6 13" id="KW-0067">ATP-binding</keyword>
<evidence type="ECO:0000256" key="1">
    <source>
        <dbReference type="ARBA" id="ARBA00004651"/>
    </source>
</evidence>
<dbReference type="InterPro" id="IPR027417">
    <property type="entry name" value="P-loop_NTPase"/>
</dbReference>
<dbReference type="FunFam" id="3.40.50.300:FF:000854">
    <property type="entry name" value="Multidrug ABC transporter ATP-binding protein"/>
    <property type="match status" value="1"/>
</dbReference>
<dbReference type="InterPro" id="IPR003439">
    <property type="entry name" value="ABC_transporter-like_ATP-bd"/>
</dbReference>
<evidence type="ECO:0000256" key="8">
    <source>
        <dbReference type="ARBA" id="ARBA00023136"/>
    </source>
</evidence>
<evidence type="ECO:0000256" key="9">
    <source>
        <dbReference type="SAM" id="MobiDB-lite"/>
    </source>
</evidence>
<evidence type="ECO:0000256" key="5">
    <source>
        <dbReference type="ARBA" id="ARBA00022741"/>
    </source>
</evidence>
<feature type="transmembrane region" description="Helical" evidence="10">
    <location>
        <begin position="161"/>
        <end position="182"/>
    </location>
</feature>
<keyword evidence="8 10" id="KW-0472">Membrane</keyword>
<dbReference type="Pfam" id="PF00664">
    <property type="entry name" value="ABC_membrane"/>
    <property type="match status" value="1"/>
</dbReference>
<feature type="domain" description="ABC transmembrane type-1" evidence="12">
    <location>
        <begin position="51"/>
        <end position="329"/>
    </location>
</feature>
<organism evidence="13 14">
    <name type="scientific">Tessaracoccus rhinocerotis</name>
    <dbReference type="NCBI Taxonomy" id="1689449"/>
    <lineage>
        <taxon>Bacteria</taxon>
        <taxon>Bacillati</taxon>
        <taxon>Actinomycetota</taxon>
        <taxon>Actinomycetes</taxon>
        <taxon>Propionibacteriales</taxon>
        <taxon>Propionibacteriaceae</taxon>
        <taxon>Tessaracoccus</taxon>
    </lineage>
</organism>
<feature type="transmembrane region" description="Helical" evidence="10">
    <location>
        <begin position="188"/>
        <end position="208"/>
    </location>
</feature>
<dbReference type="EMBL" id="VKKG01000006">
    <property type="protein sequence ID" value="TRY16927.1"/>
    <property type="molecule type" value="Genomic_DNA"/>
</dbReference>
<dbReference type="PROSITE" id="PS00211">
    <property type="entry name" value="ABC_TRANSPORTER_1"/>
    <property type="match status" value="1"/>
</dbReference>
<dbReference type="Pfam" id="PF00005">
    <property type="entry name" value="ABC_tran"/>
    <property type="match status" value="1"/>
</dbReference>
<evidence type="ECO:0000256" key="10">
    <source>
        <dbReference type="SAM" id="Phobius"/>
    </source>
</evidence>
<dbReference type="GO" id="GO:0015421">
    <property type="term" value="F:ABC-type oligopeptide transporter activity"/>
    <property type="evidence" value="ECO:0007669"/>
    <property type="project" value="TreeGrafter"/>
</dbReference>
<evidence type="ECO:0000256" key="7">
    <source>
        <dbReference type="ARBA" id="ARBA00022989"/>
    </source>
</evidence>
<keyword evidence="7 10" id="KW-1133">Transmembrane helix</keyword>
<evidence type="ECO:0000313" key="13">
    <source>
        <dbReference type="EMBL" id="TRY16927.1"/>
    </source>
</evidence>
<dbReference type="CDD" id="cd18543">
    <property type="entry name" value="ABC_6TM_Rv0194_D1_like"/>
    <property type="match status" value="1"/>
</dbReference>
<dbReference type="PROSITE" id="PS50893">
    <property type="entry name" value="ABC_TRANSPORTER_2"/>
    <property type="match status" value="1"/>
</dbReference>
<comment type="subcellular location">
    <subcellularLocation>
        <location evidence="1">Cell membrane</location>
        <topology evidence="1">Multi-pass membrane protein</topology>
    </subcellularLocation>
</comment>
<feature type="transmembrane region" description="Helical" evidence="10">
    <location>
        <begin position="284"/>
        <end position="317"/>
    </location>
</feature>
<dbReference type="PROSITE" id="PS50929">
    <property type="entry name" value="ABC_TM1F"/>
    <property type="match status" value="1"/>
</dbReference>
<feature type="transmembrane region" description="Helical" evidence="10">
    <location>
        <begin position="50"/>
        <end position="67"/>
    </location>
</feature>
<keyword evidence="14" id="KW-1185">Reference proteome</keyword>
<dbReference type="PANTHER" id="PTHR43394:SF1">
    <property type="entry name" value="ATP-BINDING CASSETTE SUB-FAMILY B MEMBER 10, MITOCHONDRIAL"/>
    <property type="match status" value="1"/>
</dbReference>
<dbReference type="Gene3D" id="3.40.50.300">
    <property type="entry name" value="P-loop containing nucleotide triphosphate hydrolases"/>
    <property type="match status" value="1"/>
</dbReference>
<dbReference type="InterPro" id="IPR017871">
    <property type="entry name" value="ABC_transporter-like_CS"/>
</dbReference>
<reference evidence="13 14" key="1">
    <citation type="submission" date="2019-07" db="EMBL/GenBank/DDBJ databases">
        <authorList>
            <person name="Zhou L.-Y."/>
        </authorList>
    </citation>
    <scope>NUCLEOTIDE SEQUENCE [LARGE SCALE GENOMIC DNA]</scope>
    <source>
        <strain evidence="13 14">YIM 101269</strain>
    </source>
</reference>
<dbReference type="InterPro" id="IPR011527">
    <property type="entry name" value="ABC1_TM_dom"/>
</dbReference>
<dbReference type="GO" id="GO:0005524">
    <property type="term" value="F:ATP binding"/>
    <property type="evidence" value="ECO:0007669"/>
    <property type="project" value="UniProtKB-KW"/>
</dbReference>
<keyword evidence="2" id="KW-0813">Transport</keyword>
<evidence type="ECO:0000256" key="6">
    <source>
        <dbReference type="ARBA" id="ARBA00022840"/>
    </source>
</evidence>
<dbReference type="SMART" id="SM00382">
    <property type="entry name" value="AAA"/>
    <property type="match status" value="1"/>
</dbReference>
<sequence length="641" mass="69635">MSALPRIGRHGGEWRATVGTQRDSTRPQVPPLPELLGVIIPHARPHFGRLVLALLATIVGSAAALLMPQVLGRLIDGPIAAGDRGALLPATLLVGGLGLFEAAMVFLRRMVMIPASTTTEFSARMALFSRLVDLDTTFHDQWPSGQLLTRVTQDLNLIRRWFAFGLIMLINDVVMIIVGTVLMAGTNVILAGVFLVGSAPLVFLMLRFERQYTRLTRRAQDKSGDVATVVEESVKGIRILKAFGRAPEALEQFGSQAEELRDLEVARGLADARMFRWLTLIPNLVIAICLVVAIWFAALGWVTIGGVVAFFATATILRNPVSFLGFLVAFSLDALSALARYKEVMDRDPRITDPTDPTTIPTPRDGAPHGARLEFRNVTFRFDDQGPGEDPLLTGLDLEVNPGERMALVGLTGSGKSTLINLASRLYDVTSGSILVDGVDVREVSRHHLREQLTVAFEDPTLFSASIRDNVLLGDPDASEEMLRQSLEVSAASDFVRELDSGVETVIGEEGQGLSGGQRQRLALARAIAARPRLMLLDDPLSALDVHTEAKVTEALDEALGDTTVLIVAHRPSTVALADRVALMDRGRVVAVGTHSELLATSERYRYVISSFEDDDDAPAPAHPPEWVESEIHATELAEEL</sequence>
<evidence type="ECO:0000256" key="3">
    <source>
        <dbReference type="ARBA" id="ARBA00022475"/>
    </source>
</evidence>
<evidence type="ECO:0000259" key="12">
    <source>
        <dbReference type="PROSITE" id="PS50929"/>
    </source>
</evidence>
<protein>
    <submittedName>
        <fullName evidence="13">ABC transporter ATP-binding protein</fullName>
    </submittedName>
</protein>